<dbReference type="Pfam" id="PF04124">
    <property type="entry name" value="Dor1"/>
    <property type="match status" value="1"/>
</dbReference>
<dbReference type="GO" id="GO:0000139">
    <property type="term" value="C:Golgi membrane"/>
    <property type="evidence" value="ECO:0007669"/>
    <property type="project" value="UniProtKB-SubCell"/>
</dbReference>
<keyword evidence="7" id="KW-0472">Membrane</keyword>
<comment type="similarity">
    <text evidence="2">Belongs to the COG8 family.</text>
</comment>
<dbReference type="InterPro" id="IPR007255">
    <property type="entry name" value="COG8"/>
</dbReference>
<sequence length="725" mass="78613">MTQQSQTDLESLYGSSFYGYGGGNLAADKDLPEYAQLCRRLFPTLLNHDEFEAGGPEREEALARYFKYLTSLPLSSLKMEPALLKGDLQRISNELTTLLLKESFRPNASAKETENDLAFSPGYEKTEDAYVSAFGAVSVMNKAAVSTASRLGSELVETQEIVGRLETVCGLFAHEMAELDQRARLIHQVLDKQDLITRIVELPRVMQMCVAGGYFEEAVEIAEHVRLTGDRLVADIGDAVQTLPGSKNEFRATAGSIDKLVGFVGMIQKHVQAEYEAMVLGLCRELSYTRLGSSVAAQTVQSRQQLGISGLGEPSGEASGFDGSVKRMSQVAKIVSILRSVGMFSEDELRMLYLRSRWSAWLATEESLSGFAPSVFQPPNTTLSPLAGATKRGEQEKSSSAAEVCAYLAKYIDGFFLWLAEVDMQYETLFAAKAGSDKTLANDPFADLALYSSQQFIHSVVPLLAQLTDASGISSLDSLVTSHARTLARRKIDFAVPVLVQTLHERAFVSIASGIEQAVASACESILAVERALLRDFAVSDGSLAAEQAWEQLAVPTRPSVELGDAFSVDIADGPIRFLSQYRVSPIGLLQYPLLSQLLHAFRDSLHSLRILVLAGDSADSDEVPILLSMASVVLESELIKLGESIASLCSKVESVGGRCKGAARDVCLAFVFGLVRHVAEIFEGIASLNEPMSYSDVGLDGGDLASALYSADVFSPLLRFIHKN</sequence>
<evidence type="ECO:0000256" key="5">
    <source>
        <dbReference type="ARBA" id="ARBA00022927"/>
    </source>
</evidence>
<proteinExistence type="inferred from homology"/>
<dbReference type="PANTHER" id="PTHR21311:SF0">
    <property type="entry name" value="CONSERVED OLIGOMERIC GOLGI COMPLEX SUBUNIT 8"/>
    <property type="match status" value="1"/>
</dbReference>
<evidence type="ECO:0000256" key="2">
    <source>
        <dbReference type="ARBA" id="ARBA00006419"/>
    </source>
</evidence>
<dbReference type="AlphaFoldDB" id="A0A9W7XHR6"/>
<organism evidence="9 10">
    <name type="scientific">Coemansia asiatica</name>
    <dbReference type="NCBI Taxonomy" id="1052880"/>
    <lineage>
        <taxon>Eukaryota</taxon>
        <taxon>Fungi</taxon>
        <taxon>Fungi incertae sedis</taxon>
        <taxon>Zoopagomycota</taxon>
        <taxon>Kickxellomycotina</taxon>
        <taxon>Kickxellomycetes</taxon>
        <taxon>Kickxellales</taxon>
        <taxon>Kickxellaceae</taxon>
        <taxon>Coemansia</taxon>
    </lineage>
</organism>
<evidence type="ECO:0000256" key="4">
    <source>
        <dbReference type="ARBA" id="ARBA00022448"/>
    </source>
</evidence>
<dbReference type="PANTHER" id="PTHR21311">
    <property type="entry name" value="CONSERVED OLIGOMERIC GOLGI COMPLEX COMPONENT 8"/>
    <property type="match status" value="1"/>
</dbReference>
<evidence type="ECO:0000256" key="3">
    <source>
        <dbReference type="ARBA" id="ARBA00020983"/>
    </source>
</evidence>
<comment type="caution">
    <text evidence="9">The sequence shown here is derived from an EMBL/GenBank/DDBJ whole genome shotgun (WGS) entry which is preliminary data.</text>
</comment>
<reference evidence="9" key="1">
    <citation type="submission" date="2022-07" db="EMBL/GenBank/DDBJ databases">
        <title>Phylogenomic reconstructions and comparative analyses of Kickxellomycotina fungi.</title>
        <authorList>
            <person name="Reynolds N.K."/>
            <person name="Stajich J.E."/>
            <person name="Barry K."/>
            <person name="Grigoriev I.V."/>
            <person name="Crous P."/>
            <person name="Smith M.E."/>
        </authorList>
    </citation>
    <scope>NUCLEOTIDE SEQUENCE</scope>
    <source>
        <strain evidence="9">NBRC 105413</strain>
    </source>
</reference>
<keyword evidence="10" id="KW-1185">Reference proteome</keyword>
<evidence type="ECO:0000313" key="9">
    <source>
        <dbReference type="EMBL" id="KAJ1643035.1"/>
    </source>
</evidence>
<dbReference type="EMBL" id="JANBOH010000304">
    <property type="protein sequence ID" value="KAJ1643035.1"/>
    <property type="molecule type" value="Genomic_DNA"/>
</dbReference>
<dbReference type="Proteomes" id="UP001145021">
    <property type="component" value="Unassembled WGS sequence"/>
</dbReference>
<evidence type="ECO:0000256" key="7">
    <source>
        <dbReference type="ARBA" id="ARBA00023136"/>
    </source>
</evidence>
<keyword evidence="4" id="KW-0813">Transport</keyword>
<name>A0A9W7XHR6_9FUNG</name>
<protein>
    <recommendedName>
        <fullName evidence="3">Conserved oligomeric Golgi complex subunit 8</fullName>
    </recommendedName>
    <alternativeName>
        <fullName evidence="8">Component of oligomeric Golgi complex 8</fullName>
    </alternativeName>
</protein>
<evidence type="ECO:0000256" key="6">
    <source>
        <dbReference type="ARBA" id="ARBA00023034"/>
    </source>
</evidence>
<evidence type="ECO:0000313" key="10">
    <source>
        <dbReference type="Proteomes" id="UP001145021"/>
    </source>
</evidence>
<gene>
    <name evidence="9" type="ORF">LPJ64_005153</name>
</gene>
<comment type="subcellular location">
    <subcellularLocation>
        <location evidence="1">Golgi apparatus membrane</location>
        <topology evidence="1">Peripheral membrane protein</topology>
    </subcellularLocation>
</comment>
<keyword evidence="5" id="KW-0653">Protein transport</keyword>
<evidence type="ECO:0000256" key="1">
    <source>
        <dbReference type="ARBA" id="ARBA00004395"/>
    </source>
</evidence>
<keyword evidence="6" id="KW-0333">Golgi apparatus</keyword>
<dbReference type="GO" id="GO:0017119">
    <property type="term" value="C:Golgi transport complex"/>
    <property type="evidence" value="ECO:0007669"/>
    <property type="project" value="InterPro"/>
</dbReference>
<dbReference type="GO" id="GO:0006891">
    <property type="term" value="P:intra-Golgi vesicle-mediated transport"/>
    <property type="evidence" value="ECO:0007669"/>
    <property type="project" value="TreeGrafter"/>
</dbReference>
<evidence type="ECO:0000256" key="8">
    <source>
        <dbReference type="ARBA" id="ARBA00031347"/>
    </source>
</evidence>
<dbReference type="GO" id="GO:0015031">
    <property type="term" value="P:protein transport"/>
    <property type="evidence" value="ECO:0007669"/>
    <property type="project" value="UniProtKB-KW"/>
</dbReference>
<accession>A0A9W7XHR6</accession>